<evidence type="ECO:0000313" key="3">
    <source>
        <dbReference type="Proteomes" id="UP000290624"/>
    </source>
</evidence>
<keyword evidence="3" id="KW-1185">Reference proteome</keyword>
<dbReference type="Proteomes" id="UP000290624">
    <property type="component" value="Unassembled WGS sequence"/>
</dbReference>
<dbReference type="OrthoDB" id="9806511at2"/>
<dbReference type="RefSeq" id="WP_129459748.1">
    <property type="nucleotide sequence ID" value="NZ_PPCV01000012.1"/>
</dbReference>
<reference evidence="2 3" key="1">
    <citation type="submission" date="2018-01" db="EMBL/GenBank/DDBJ databases">
        <title>Lactibacter flavus gen. nov., sp. nov., a novel bacterium of the family Propionibacteriaceae isolated from raw milk and dairy products.</title>
        <authorList>
            <person name="Wenning M."/>
            <person name="Breitenwieser F."/>
            <person name="Huptas C."/>
            <person name="von Neubeck M."/>
            <person name="Busse H.-J."/>
            <person name="Scherer S."/>
        </authorList>
    </citation>
    <scope>NUCLEOTIDE SEQUENCE [LARGE SCALE GENOMIC DNA]</scope>
    <source>
        <strain evidence="2 3">VG341</strain>
    </source>
</reference>
<feature type="compositionally biased region" description="Basic and acidic residues" evidence="1">
    <location>
        <begin position="106"/>
        <end position="131"/>
    </location>
</feature>
<dbReference type="AlphaFoldDB" id="A0A4Q2EH69"/>
<dbReference type="EMBL" id="PPCV01000012">
    <property type="protein sequence ID" value="RXW31185.1"/>
    <property type="molecule type" value="Genomic_DNA"/>
</dbReference>
<accession>A0A4Q2EH69</accession>
<proteinExistence type="predicted"/>
<evidence type="ECO:0000256" key="1">
    <source>
        <dbReference type="SAM" id="MobiDB-lite"/>
    </source>
</evidence>
<gene>
    <name evidence="2" type="ORF">C1706_13450</name>
</gene>
<dbReference type="InterPro" id="IPR014543">
    <property type="entry name" value="UCP028291"/>
</dbReference>
<evidence type="ECO:0000313" key="2">
    <source>
        <dbReference type="EMBL" id="RXW31185.1"/>
    </source>
</evidence>
<dbReference type="Pfam" id="PF09981">
    <property type="entry name" value="DUF2218"/>
    <property type="match status" value="1"/>
</dbReference>
<protein>
    <submittedName>
        <fullName evidence="2">DUF2218 domain-containing protein</fullName>
    </submittedName>
</protein>
<dbReference type="Gene3D" id="3.30.310.50">
    <property type="entry name" value="Alpha-D-phosphohexomutase, C-terminal domain"/>
    <property type="match status" value="1"/>
</dbReference>
<organism evidence="2 3">
    <name type="scientific">Propioniciclava flava</name>
    <dbReference type="NCBI Taxonomy" id="2072026"/>
    <lineage>
        <taxon>Bacteria</taxon>
        <taxon>Bacillati</taxon>
        <taxon>Actinomycetota</taxon>
        <taxon>Actinomycetes</taxon>
        <taxon>Propionibacteriales</taxon>
        <taxon>Propionibacteriaceae</taxon>
        <taxon>Propioniciclava</taxon>
    </lineage>
</organism>
<feature type="region of interest" description="Disordered" evidence="1">
    <location>
        <begin position="95"/>
        <end position="131"/>
    </location>
</feature>
<name>A0A4Q2EH69_9ACTN</name>
<comment type="caution">
    <text evidence="2">The sequence shown here is derived from an EMBL/GenBank/DDBJ whole genome shotgun (WGS) entry which is preliminary data.</text>
</comment>
<sequence>MVSFRSTAVVPTDRAARFGKQLSSHLGRRHGGTWSEEDQRGSVTFEVASATLEASPEALTLTVLTDDPDAVPRFENVVGRHLVRFGRDANFVVTWRRSDGSPGTEQRFDDSEDEHPARPAREGDPAQEEQR</sequence>